<dbReference type="InterPro" id="IPR036855">
    <property type="entry name" value="Znf_CCCH_sf"/>
</dbReference>
<dbReference type="EnsemblPlants" id="KQK13356">
    <property type="protein sequence ID" value="KQK13356"/>
    <property type="gene ID" value="BRADI_1g09606v3"/>
</dbReference>
<dbReference type="Gene3D" id="4.10.1000.10">
    <property type="entry name" value="Zinc finger, CCCH-type"/>
    <property type="match status" value="1"/>
</dbReference>
<dbReference type="GO" id="GO:0008270">
    <property type="term" value="F:zinc ion binding"/>
    <property type="evidence" value="ECO:0007669"/>
    <property type="project" value="UniProtKB-KW"/>
</dbReference>
<feature type="domain" description="C3H1-type" evidence="8">
    <location>
        <begin position="37"/>
        <end position="65"/>
    </location>
</feature>
<dbReference type="SMART" id="SM00356">
    <property type="entry name" value="ZnF_C3H1"/>
    <property type="match status" value="1"/>
</dbReference>
<evidence type="ECO:0000256" key="4">
    <source>
        <dbReference type="ARBA" id="ARBA00022833"/>
    </source>
</evidence>
<dbReference type="PROSITE" id="PS50103">
    <property type="entry name" value="ZF_C3H1"/>
    <property type="match status" value="1"/>
</dbReference>
<dbReference type="Pfam" id="PF00642">
    <property type="entry name" value="zf-CCCH"/>
    <property type="match status" value="1"/>
</dbReference>
<dbReference type="InterPro" id="IPR000571">
    <property type="entry name" value="Znf_CCCH"/>
</dbReference>
<evidence type="ECO:0000256" key="3">
    <source>
        <dbReference type="ARBA" id="ARBA00022771"/>
    </source>
</evidence>
<dbReference type="FunFam" id="4.10.1000.10:FF:000003">
    <property type="entry name" value="Zinc finger CCCH domain-containing protein"/>
    <property type="match status" value="1"/>
</dbReference>
<keyword evidence="3 6" id="KW-0863">Zinc-finger</keyword>
<reference evidence="10" key="3">
    <citation type="submission" date="2018-08" db="UniProtKB">
        <authorList>
            <consortium name="EnsemblPlants"/>
        </authorList>
    </citation>
    <scope>IDENTIFICATION</scope>
    <source>
        <strain evidence="10">cv. Bd21</strain>
    </source>
</reference>
<reference evidence="9" key="2">
    <citation type="submission" date="2017-06" db="EMBL/GenBank/DDBJ databases">
        <title>WGS assembly of Brachypodium distachyon.</title>
        <authorList>
            <consortium name="The International Brachypodium Initiative"/>
            <person name="Lucas S."/>
            <person name="Harmon-Smith M."/>
            <person name="Lail K."/>
            <person name="Tice H."/>
            <person name="Grimwood J."/>
            <person name="Bruce D."/>
            <person name="Barry K."/>
            <person name="Shu S."/>
            <person name="Lindquist E."/>
            <person name="Wang M."/>
            <person name="Pitluck S."/>
            <person name="Vogel J.P."/>
            <person name="Garvin D.F."/>
            <person name="Mockler T.C."/>
            <person name="Schmutz J."/>
            <person name="Rokhsar D."/>
            <person name="Bevan M.W."/>
        </authorList>
    </citation>
    <scope>NUCLEOTIDE SEQUENCE</scope>
    <source>
        <strain evidence="9">Bd21</strain>
    </source>
</reference>
<dbReference type="InterPro" id="IPR045877">
    <property type="entry name" value="ZFP36-like"/>
</dbReference>
<evidence type="ECO:0000259" key="8">
    <source>
        <dbReference type="PROSITE" id="PS50103"/>
    </source>
</evidence>
<dbReference type="EMBL" id="CM000880">
    <property type="protein sequence ID" value="KQK13356.1"/>
    <property type="molecule type" value="Genomic_DNA"/>
</dbReference>
<dbReference type="Proteomes" id="UP000008810">
    <property type="component" value="Chromosome 1"/>
</dbReference>
<dbReference type="GO" id="GO:0010468">
    <property type="term" value="P:regulation of gene expression"/>
    <property type="evidence" value="ECO:0007669"/>
    <property type="project" value="UniProtKB-ARBA"/>
</dbReference>
<sequence>MGQTGGRPLCLPSQSSERIMVAGSQKWSNQPSLTKIYYKTKLCEKIETNGRCMYGDRCTFAHGVAELRGPSFAQGPTIHNPGEMKMVEAQKCEIQSAPATSGRASPPVPTQDGVDKMSNLERLSQKKLEGIRGIYGDWPEQY</sequence>
<evidence type="ECO:0000256" key="7">
    <source>
        <dbReference type="SAM" id="MobiDB-lite"/>
    </source>
</evidence>
<accession>A0A0Q3JMU4</accession>
<keyword evidence="1 6" id="KW-0479">Metal-binding</keyword>
<keyword evidence="2" id="KW-0677">Repeat</keyword>
<dbReference type="GO" id="GO:0003729">
    <property type="term" value="F:mRNA binding"/>
    <property type="evidence" value="ECO:0007669"/>
    <property type="project" value="InterPro"/>
</dbReference>
<keyword evidence="5" id="KW-0238">DNA-binding</keyword>
<evidence type="ECO:0000256" key="2">
    <source>
        <dbReference type="ARBA" id="ARBA00022737"/>
    </source>
</evidence>
<dbReference type="PANTHER" id="PTHR12547:SF167">
    <property type="entry name" value="ZINC FINGER CCCH DOMAIN-CONTAINING PROTEIN 1"/>
    <property type="match status" value="1"/>
</dbReference>
<organism evidence="9">
    <name type="scientific">Brachypodium distachyon</name>
    <name type="common">Purple false brome</name>
    <name type="synonym">Trachynia distachya</name>
    <dbReference type="NCBI Taxonomy" id="15368"/>
    <lineage>
        <taxon>Eukaryota</taxon>
        <taxon>Viridiplantae</taxon>
        <taxon>Streptophyta</taxon>
        <taxon>Embryophyta</taxon>
        <taxon>Tracheophyta</taxon>
        <taxon>Spermatophyta</taxon>
        <taxon>Magnoliopsida</taxon>
        <taxon>Liliopsida</taxon>
        <taxon>Poales</taxon>
        <taxon>Poaceae</taxon>
        <taxon>BOP clade</taxon>
        <taxon>Pooideae</taxon>
        <taxon>Stipodae</taxon>
        <taxon>Brachypodieae</taxon>
        <taxon>Brachypodium</taxon>
    </lineage>
</organism>
<evidence type="ECO:0000256" key="1">
    <source>
        <dbReference type="ARBA" id="ARBA00022723"/>
    </source>
</evidence>
<evidence type="ECO:0000313" key="9">
    <source>
        <dbReference type="EMBL" id="KQK13356.1"/>
    </source>
</evidence>
<evidence type="ECO:0000256" key="5">
    <source>
        <dbReference type="ARBA" id="ARBA00023125"/>
    </source>
</evidence>
<evidence type="ECO:0000313" key="11">
    <source>
        <dbReference type="Proteomes" id="UP000008810"/>
    </source>
</evidence>
<dbReference type="GO" id="GO:0051252">
    <property type="term" value="P:regulation of RNA metabolic process"/>
    <property type="evidence" value="ECO:0007669"/>
    <property type="project" value="UniProtKB-ARBA"/>
</dbReference>
<evidence type="ECO:0000313" key="10">
    <source>
        <dbReference type="EnsemblPlants" id="KQK13356"/>
    </source>
</evidence>
<protein>
    <recommendedName>
        <fullName evidence="8">C3H1-type domain-containing protein</fullName>
    </recommendedName>
</protein>
<feature type="region of interest" description="Disordered" evidence="7">
    <location>
        <begin position="96"/>
        <end position="118"/>
    </location>
</feature>
<dbReference type="SUPFAM" id="SSF90229">
    <property type="entry name" value="CCCH zinc finger"/>
    <property type="match status" value="1"/>
</dbReference>
<gene>
    <name evidence="10" type="primary">LOC104582473</name>
    <name evidence="9" type="ORF">BRADI_1g09606v3</name>
</gene>
<dbReference type="STRING" id="15368.A0A0Q3JMU4"/>
<proteinExistence type="predicted"/>
<dbReference type="Gramene" id="KQK13356">
    <property type="protein sequence ID" value="KQK13356"/>
    <property type="gene ID" value="BRADI_1g09606v3"/>
</dbReference>
<dbReference type="AlphaFoldDB" id="A0A0Q3JMU4"/>
<dbReference type="GO" id="GO:0003677">
    <property type="term" value="F:DNA binding"/>
    <property type="evidence" value="ECO:0007669"/>
    <property type="project" value="UniProtKB-KW"/>
</dbReference>
<keyword evidence="11" id="KW-1185">Reference proteome</keyword>
<name>A0A0Q3JMU4_BRADI</name>
<dbReference type="PANTHER" id="PTHR12547">
    <property type="entry name" value="CCCH ZINC FINGER/TIS11-RELATED"/>
    <property type="match status" value="1"/>
</dbReference>
<reference evidence="9 10" key="1">
    <citation type="journal article" date="2010" name="Nature">
        <title>Genome sequencing and analysis of the model grass Brachypodium distachyon.</title>
        <authorList>
            <consortium name="International Brachypodium Initiative"/>
        </authorList>
    </citation>
    <scope>NUCLEOTIDE SEQUENCE [LARGE SCALE GENOMIC DNA]</scope>
    <source>
        <strain evidence="9 10">Bd21</strain>
    </source>
</reference>
<dbReference type="OrthoDB" id="410307at2759"/>
<evidence type="ECO:0000256" key="6">
    <source>
        <dbReference type="PROSITE-ProRule" id="PRU00723"/>
    </source>
</evidence>
<keyword evidence="4 6" id="KW-0862">Zinc</keyword>
<feature type="zinc finger region" description="C3H1-type" evidence="6">
    <location>
        <begin position="37"/>
        <end position="65"/>
    </location>
</feature>